<dbReference type="GeneID" id="136815212"/>
<dbReference type="Pfam" id="PF10229">
    <property type="entry name" value="MMADHC"/>
    <property type="match status" value="1"/>
</dbReference>
<organism evidence="1 2">
    <name type="scientific">Clytia hemisphaerica</name>
    <dbReference type="NCBI Taxonomy" id="252671"/>
    <lineage>
        <taxon>Eukaryota</taxon>
        <taxon>Metazoa</taxon>
        <taxon>Cnidaria</taxon>
        <taxon>Hydrozoa</taxon>
        <taxon>Hydroidolina</taxon>
        <taxon>Leptothecata</taxon>
        <taxon>Obeliida</taxon>
        <taxon>Clytiidae</taxon>
        <taxon>Clytia</taxon>
    </lineage>
</organism>
<reference evidence="1" key="1">
    <citation type="submission" date="2021-01" db="UniProtKB">
        <authorList>
            <consortium name="EnsemblMetazoa"/>
        </authorList>
    </citation>
    <scope>IDENTIFICATION</scope>
</reference>
<proteinExistence type="predicted"/>
<dbReference type="EnsemblMetazoa" id="CLYHEMT012637.1">
    <property type="protein sequence ID" value="CLYHEMP012637.1"/>
    <property type="gene ID" value="CLYHEMG012637"/>
</dbReference>
<dbReference type="PANTHER" id="PTHR13192:SF3">
    <property type="entry name" value="COBALAMIN TRAFFICKING PROTEIN CBLD"/>
    <property type="match status" value="1"/>
</dbReference>
<dbReference type="RefSeq" id="XP_066927760.1">
    <property type="nucleotide sequence ID" value="XM_067071659.1"/>
</dbReference>
<dbReference type="InterPro" id="IPR019362">
    <property type="entry name" value="MMADHC"/>
</dbReference>
<dbReference type="AlphaFoldDB" id="A0A7M5WN15"/>
<dbReference type="PANTHER" id="PTHR13192">
    <property type="entry name" value="MY011 PROTEIN"/>
    <property type="match status" value="1"/>
</dbReference>
<dbReference type="GO" id="GO:0005739">
    <property type="term" value="C:mitochondrion"/>
    <property type="evidence" value="ECO:0007669"/>
    <property type="project" value="TreeGrafter"/>
</dbReference>
<dbReference type="GO" id="GO:0009235">
    <property type="term" value="P:cobalamin metabolic process"/>
    <property type="evidence" value="ECO:0007669"/>
    <property type="project" value="InterPro"/>
</dbReference>
<name>A0A7M5WN15_9CNID</name>
<dbReference type="Proteomes" id="UP000594262">
    <property type="component" value="Unplaced"/>
</dbReference>
<sequence length="282" mass="31752">MAANRSIRNIFYAPNMRHLAKQFCIHQRSMATMTSSNQISKSSKVGIWNNDPSFPMPGNIGVDLNALDASSEIKASTSSPPPYQSLASAFLDLEDEAMRKNRILNQFVSESLEDGEEVDLSEDKATTSYLDHNVECKIQSCPDHLMKSFTSLFDSFPANEQLTVITLSQKTENDMTTWSEEVENEREELTGIFIDNAKEICSKIKENGHWADFIEPASGHAYYSSHRNETLFETDDRLNQLGFEIEDLGCCKVLLHNEWKSNVFVGIIFTNAPADSHFFGSL</sequence>
<accession>A0A7M5WN15</accession>
<evidence type="ECO:0000313" key="1">
    <source>
        <dbReference type="EnsemblMetazoa" id="CLYHEMP012637.1"/>
    </source>
</evidence>
<protein>
    <submittedName>
        <fullName evidence="1">Uncharacterized protein</fullName>
    </submittedName>
</protein>
<evidence type="ECO:0000313" key="2">
    <source>
        <dbReference type="Proteomes" id="UP000594262"/>
    </source>
</evidence>
<keyword evidence="2" id="KW-1185">Reference proteome</keyword>
<dbReference type="OrthoDB" id="10263782at2759"/>